<proteinExistence type="predicted"/>
<comment type="caution">
    <text evidence="1">The sequence shown here is derived from an EMBL/GenBank/DDBJ whole genome shotgun (WGS) entry which is preliminary data.</text>
</comment>
<keyword evidence="2" id="KW-1185">Reference proteome</keyword>
<evidence type="ECO:0000313" key="2">
    <source>
        <dbReference type="Proteomes" id="UP001596547"/>
    </source>
</evidence>
<dbReference type="GeneID" id="79313973"/>
<protein>
    <recommendedName>
        <fullName evidence="3">Small CPxCG-related zinc finger protein</fullName>
    </recommendedName>
</protein>
<evidence type="ECO:0000313" key="1">
    <source>
        <dbReference type="EMBL" id="MFC7316309.1"/>
    </source>
</evidence>
<dbReference type="RefSeq" id="WP_276304432.1">
    <property type="nucleotide sequence ID" value="NZ_CP119992.1"/>
</dbReference>
<organism evidence="1 2">
    <name type="scientific">Halomarina halobia</name>
    <dbReference type="NCBI Taxonomy" id="3033386"/>
    <lineage>
        <taxon>Archaea</taxon>
        <taxon>Methanobacteriati</taxon>
        <taxon>Methanobacteriota</taxon>
        <taxon>Stenosarchaea group</taxon>
        <taxon>Halobacteria</taxon>
        <taxon>Halobacteriales</taxon>
        <taxon>Natronomonadaceae</taxon>
        <taxon>Halomarina</taxon>
    </lineage>
</organism>
<name>A0ABD6A6R1_9EURY</name>
<dbReference type="Proteomes" id="UP001596547">
    <property type="component" value="Unassembled WGS sequence"/>
</dbReference>
<accession>A0ABD6A6R1</accession>
<dbReference type="AlphaFoldDB" id="A0ABD6A6R1"/>
<dbReference type="EMBL" id="JBHTBF010000002">
    <property type="protein sequence ID" value="MFC7316309.1"/>
    <property type="molecule type" value="Genomic_DNA"/>
</dbReference>
<sequence>MSEYPMSAADPRGNEPFYVDPDCSTCGTRLVLLDVHRQSDVPVEPGEIWHDEWWCPACEDGIHMDWPESAFERLTERSESEARPFEEL</sequence>
<reference evidence="1 2" key="1">
    <citation type="journal article" date="2019" name="Int. J. Syst. Evol. Microbiol.">
        <title>The Global Catalogue of Microorganisms (GCM) 10K type strain sequencing project: providing services to taxonomists for standard genome sequencing and annotation.</title>
        <authorList>
            <consortium name="The Broad Institute Genomics Platform"/>
            <consortium name="The Broad Institute Genome Sequencing Center for Infectious Disease"/>
            <person name="Wu L."/>
            <person name="Ma J."/>
        </authorList>
    </citation>
    <scope>NUCLEOTIDE SEQUENCE [LARGE SCALE GENOMIC DNA]</scope>
    <source>
        <strain evidence="1 2">PSR21</strain>
    </source>
</reference>
<evidence type="ECO:0008006" key="3">
    <source>
        <dbReference type="Google" id="ProtNLM"/>
    </source>
</evidence>
<gene>
    <name evidence="1" type="ORF">ACFQPE_05795</name>
</gene>